<feature type="binding site" evidence="8">
    <location>
        <position position="180"/>
    </location>
    <ligand>
        <name>substrate</name>
    </ligand>
</feature>
<dbReference type="Proteomes" id="UP000002012">
    <property type="component" value="Chromosome"/>
</dbReference>
<dbReference type="PANTHER" id="PTHR23100:SF0">
    <property type="entry name" value="ARGININE BIOSYNTHESIS BIFUNCTIONAL PROTEIN ARGJ, MITOCHONDRIAL"/>
    <property type="match status" value="1"/>
</dbReference>
<feature type="chain" id="PRO_5023509715" description="Arginine biosynthesis bifunctional protein ArgJ beta chain" evidence="8">
    <location>
        <begin position="191"/>
        <end position="399"/>
    </location>
</feature>
<evidence type="ECO:0000256" key="5">
    <source>
        <dbReference type="ARBA" id="ARBA00022679"/>
    </source>
</evidence>
<dbReference type="EMBL" id="CP001968">
    <property type="protein sequence ID" value="ADD67257.1"/>
    <property type="molecule type" value="Genomic_DNA"/>
</dbReference>
<dbReference type="PANTHER" id="PTHR23100">
    <property type="entry name" value="ARGININE BIOSYNTHESIS BIFUNCTIONAL PROTEIN ARGJ"/>
    <property type="match status" value="1"/>
</dbReference>
<evidence type="ECO:0000256" key="8">
    <source>
        <dbReference type="HAMAP-Rule" id="MF_01106"/>
    </source>
</evidence>
<evidence type="ECO:0000256" key="4">
    <source>
        <dbReference type="ARBA" id="ARBA00022605"/>
    </source>
</evidence>
<keyword evidence="10" id="KW-1185">Reference proteome</keyword>
<dbReference type="GO" id="GO:0006526">
    <property type="term" value="P:L-arginine biosynthetic process"/>
    <property type="evidence" value="ECO:0007669"/>
    <property type="project" value="UniProtKB-UniRule"/>
</dbReference>
<evidence type="ECO:0000313" key="9">
    <source>
        <dbReference type="EMBL" id="ADD67257.1"/>
    </source>
</evidence>
<feature type="site" description="Involved in the stabilization of negative charge on the oxyanion by the formation of the oxyanion hole" evidence="8">
    <location>
        <position position="117"/>
    </location>
</feature>
<comment type="pathway">
    <text evidence="8">Amino-acid biosynthesis; L-arginine biosynthesis; N(2)-acetyl-L-ornithine from L-glutamate: step 1/4.</text>
</comment>
<comment type="catalytic activity">
    <reaction evidence="8">
        <text>N(2)-acetyl-L-ornithine + L-glutamate = N-acetyl-L-glutamate + L-ornithine</text>
        <dbReference type="Rhea" id="RHEA:15349"/>
        <dbReference type="ChEBI" id="CHEBI:29985"/>
        <dbReference type="ChEBI" id="CHEBI:44337"/>
        <dbReference type="ChEBI" id="CHEBI:46911"/>
        <dbReference type="ChEBI" id="CHEBI:57805"/>
        <dbReference type="EC" id="2.3.1.35"/>
    </reaction>
</comment>
<comment type="catalytic activity">
    <reaction evidence="8">
        <text>L-glutamate + acetyl-CoA = N-acetyl-L-glutamate + CoA + H(+)</text>
        <dbReference type="Rhea" id="RHEA:24292"/>
        <dbReference type="ChEBI" id="CHEBI:15378"/>
        <dbReference type="ChEBI" id="CHEBI:29985"/>
        <dbReference type="ChEBI" id="CHEBI:44337"/>
        <dbReference type="ChEBI" id="CHEBI:57287"/>
        <dbReference type="ChEBI" id="CHEBI:57288"/>
        <dbReference type="EC" id="2.3.1.1"/>
    </reaction>
</comment>
<dbReference type="STRING" id="522772.Dacet_0459"/>
<comment type="similarity">
    <text evidence="1 8">Belongs to the ArgJ family.</text>
</comment>
<dbReference type="Gene3D" id="3.60.70.12">
    <property type="entry name" value="L-amino peptidase D-ALA esterase/amidase"/>
    <property type="match status" value="1"/>
</dbReference>
<dbReference type="Pfam" id="PF01960">
    <property type="entry name" value="ArgJ"/>
    <property type="match status" value="1"/>
</dbReference>
<organism evidence="9 10">
    <name type="scientific">Denitrovibrio acetiphilus (strain DSM 12809 / NBRC 114555 / N2460)</name>
    <dbReference type="NCBI Taxonomy" id="522772"/>
    <lineage>
        <taxon>Bacteria</taxon>
        <taxon>Pseudomonadati</taxon>
        <taxon>Deferribacterota</taxon>
        <taxon>Deferribacteres</taxon>
        <taxon>Deferribacterales</taxon>
        <taxon>Geovibrionaceae</taxon>
        <taxon>Denitrovibrio</taxon>
    </lineage>
</organism>
<dbReference type="EC" id="2.3.1.1" evidence="8"/>
<proteinExistence type="inferred from homology"/>
<dbReference type="GO" id="GO:0005737">
    <property type="term" value="C:cytoplasm"/>
    <property type="evidence" value="ECO:0007669"/>
    <property type="project" value="UniProtKB-SubCell"/>
</dbReference>
<comment type="pathway">
    <text evidence="8">Amino-acid biosynthesis; L-arginine biosynthesis; L-ornithine and N-acetyl-L-glutamate from L-glutamate and N(2)-acetyl-L-ornithine (cyclic): step 1/1.</text>
</comment>
<dbReference type="InterPro" id="IPR042195">
    <property type="entry name" value="ArgJ_beta_C"/>
</dbReference>
<comment type="function">
    <text evidence="8">Catalyzes two activities which are involved in the cyclic version of arginine biosynthesis: the synthesis of N-acetylglutamate from glutamate and acetyl-CoA as the acetyl donor, and of ornithine by transacetylation between N(2)-acetylornithine and glutamate.</text>
</comment>
<evidence type="ECO:0000256" key="6">
    <source>
        <dbReference type="ARBA" id="ARBA00022813"/>
    </source>
</evidence>
<dbReference type="SUPFAM" id="SSF56266">
    <property type="entry name" value="DmpA/ArgJ-like"/>
    <property type="match status" value="1"/>
</dbReference>
<dbReference type="AlphaFoldDB" id="D4H3H3"/>
<feature type="binding site" evidence="8">
    <location>
        <position position="154"/>
    </location>
    <ligand>
        <name>substrate</name>
    </ligand>
</feature>
<evidence type="ECO:0000256" key="1">
    <source>
        <dbReference type="ARBA" id="ARBA00006774"/>
    </source>
</evidence>
<evidence type="ECO:0000256" key="3">
    <source>
        <dbReference type="ARBA" id="ARBA00022571"/>
    </source>
</evidence>
<protein>
    <recommendedName>
        <fullName evidence="8">Arginine biosynthesis bifunctional protein ArgJ</fullName>
    </recommendedName>
    <domain>
        <recommendedName>
            <fullName evidence="8">Glutamate N-acetyltransferase</fullName>
            <ecNumber evidence="8">2.3.1.35</ecNumber>
        </recommendedName>
        <alternativeName>
            <fullName evidence="8">Ornithine acetyltransferase</fullName>
            <shortName evidence="8">OATase</shortName>
        </alternativeName>
        <alternativeName>
            <fullName evidence="8">Ornithine transacetylase</fullName>
        </alternativeName>
    </domain>
    <domain>
        <recommendedName>
            <fullName evidence="8">Amino-acid acetyltransferase</fullName>
            <ecNumber evidence="8">2.3.1.1</ecNumber>
        </recommendedName>
        <alternativeName>
            <fullName evidence="8">N-acetylglutamate synthase</fullName>
            <shortName evidence="8">AGSase</shortName>
        </alternativeName>
    </domain>
    <component>
        <recommendedName>
            <fullName evidence="8">Arginine biosynthesis bifunctional protein ArgJ alpha chain</fullName>
        </recommendedName>
    </component>
    <component>
        <recommendedName>
            <fullName evidence="8">Arginine biosynthesis bifunctional protein ArgJ beta chain</fullName>
        </recommendedName>
    </component>
</protein>
<dbReference type="NCBIfam" id="NF003802">
    <property type="entry name" value="PRK05388.1"/>
    <property type="match status" value="1"/>
</dbReference>
<dbReference type="eggNOG" id="COG1364">
    <property type="taxonomic scope" value="Bacteria"/>
</dbReference>
<reference evidence="9 10" key="1">
    <citation type="journal article" date="2010" name="Stand. Genomic Sci.">
        <title>Complete genome sequence of Denitrovibrio acetiphilus type strain (N2460).</title>
        <authorList>
            <person name="Kiss H."/>
            <person name="Lang E."/>
            <person name="Lapidus A."/>
            <person name="Copeland A."/>
            <person name="Nolan M."/>
            <person name="Glavina Del Rio T."/>
            <person name="Chen F."/>
            <person name="Lucas S."/>
            <person name="Tice H."/>
            <person name="Cheng J.F."/>
            <person name="Han C."/>
            <person name="Goodwin L."/>
            <person name="Pitluck S."/>
            <person name="Liolios K."/>
            <person name="Pati A."/>
            <person name="Ivanova N."/>
            <person name="Mavromatis K."/>
            <person name="Chen A."/>
            <person name="Palaniappan K."/>
            <person name="Land M."/>
            <person name="Hauser L."/>
            <person name="Chang Y.J."/>
            <person name="Jeffries C.D."/>
            <person name="Detter J.C."/>
            <person name="Brettin T."/>
            <person name="Spring S."/>
            <person name="Rohde M."/>
            <person name="Goker M."/>
            <person name="Woyke T."/>
            <person name="Bristow J."/>
            <person name="Eisen J.A."/>
            <person name="Markowitz V."/>
            <person name="Hugenholtz P."/>
            <person name="Kyrpides N.C."/>
            <person name="Klenk H.P."/>
        </authorList>
    </citation>
    <scope>NUCLEOTIDE SEQUENCE [LARGE SCALE GENOMIC DNA]</scope>
    <source>
        <strain evidence="10">DSM 12809 / NBRC 114555 / N2460</strain>
    </source>
</reference>
<dbReference type="Gene3D" id="3.10.20.340">
    <property type="entry name" value="ArgJ beta chain, C-terminal domain"/>
    <property type="match status" value="1"/>
</dbReference>
<dbReference type="MEROPS" id="T05.002"/>
<evidence type="ECO:0000313" key="10">
    <source>
        <dbReference type="Proteomes" id="UP000002012"/>
    </source>
</evidence>
<gene>
    <name evidence="8" type="primary">argJ</name>
    <name evidence="9" type="ordered locus">Dacet_0459</name>
</gene>
<keyword evidence="4 8" id="KW-0028">Amino-acid biosynthesis</keyword>
<keyword evidence="3 8" id="KW-0055">Arginine biosynthesis</keyword>
<keyword evidence="8" id="KW-0511">Multifunctional enzyme</keyword>
<feature type="active site" description="Nucleophile" evidence="8">
    <location>
        <position position="191"/>
    </location>
</feature>
<dbReference type="EC" id="2.3.1.35" evidence="8"/>
<feature type="chain" id="PRO_5023509714" description="Arginine biosynthesis bifunctional protein ArgJ alpha chain" evidence="8">
    <location>
        <begin position="1"/>
        <end position="190"/>
    </location>
</feature>
<comment type="subcellular location">
    <subcellularLocation>
        <location evidence="8">Cytoplasm</location>
    </subcellularLocation>
</comment>
<evidence type="ECO:0000256" key="2">
    <source>
        <dbReference type="ARBA" id="ARBA00011475"/>
    </source>
</evidence>
<dbReference type="HAMAP" id="MF_01106">
    <property type="entry name" value="ArgJ"/>
    <property type="match status" value="1"/>
</dbReference>
<keyword evidence="6 8" id="KW-0068">Autocatalytic cleavage</keyword>
<dbReference type="NCBIfam" id="TIGR00120">
    <property type="entry name" value="ArgJ"/>
    <property type="match status" value="1"/>
</dbReference>
<feature type="site" description="Involved in the stabilization of negative charge on the oxyanion by the formation of the oxyanion hole" evidence="8">
    <location>
        <position position="118"/>
    </location>
</feature>
<dbReference type="KEGG" id="dap:Dacet_0459"/>
<sequence length="399" mass="42384" precursor="true">MQNIKGAGVCTPLGYLASSVAADIKGNKKGKKDLTLLYSEVPFTLAAVFTKNTIKAAPLKHAIKALETNREFSAIVVNSGNANASTGKQGLEAVDTIVKAFEDELGTGEGSVLMGSTGTIGVKMPVEKVTSSVKELVDELDDANSHDFAAAIMTTDTVPKEIGVLVETPNGAYVVAGTTKGAGMIAPHMATMLCYITTDALIGADNLQNVLNNAVGESFNSITIDNDMSTNDTVFLMANGMSGIIPDIDQFQEAVNHVALELAKMIVKDGEGATKFVTIKVKNAQSEADAKKCAFAIANSPLVKTMFYGEDPNWGRLIATVGASGVAAVEEKIDICFDDLAYVKDGIIIDEKLEEKAAKIMKNDEIEITIDLNMGTFGKTVYTCDFSKEYVSINADYRT</sequence>
<feature type="binding site" evidence="8">
    <location>
        <position position="394"/>
    </location>
    <ligand>
        <name>substrate</name>
    </ligand>
</feature>
<keyword evidence="7 8" id="KW-0012">Acyltransferase</keyword>
<evidence type="ECO:0000256" key="7">
    <source>
        <dbReference type="ARBA" id="ARBA00023315"/>
    </source>
</evidence>
<dbReference type="GO" id="GO:0004042">
    <property type="term" value="F:L-glutamate N-acetyltransferase activity"/>
    <property type="evidence" value="ECO:0007669"/>
    <property type="project" value="UniProtKB-UniRule"/>
</dbReference>
<feature type="site" description="Cleavage; by autolysis" evidence="8">
    <location>
        <begin position="190"/>
        <end position="191"/>
    </location>
</feature>
<dbReference type="RefSeq" id="WP_013009801.1">
    <property type="nucleotide sequence ID" value="NC_013943.1"/>
</dbReference>
<feature type="binding site" evidence="8">
    <location>
        <position position="271"/>
    </location>
    <ligand>
        <name>substrate</name>
    </ligand>
</feature>
<feature type="binding site" evidence="8">
    <location>
        <position position="191"/>
    </location>
    <ligand>
        <name>substrate</name>
    </ligand>
</feature>
<dbReference type="GO" id="GO:0004358">
    <property type="term" value="F:L-glutamate N-acetyltransferase activity, acting on acetyl-L-ornithine as donor"/>
    <property type="evidence" value="ECO:0007669"/>
    <property type="project" value="UniProtKB-UniRule"/>
</dbReference>
<comment type="subunit">
    <text evidence="2 8">Heterotetramer of two alpha and two beta chains.</text>
</comment>
<dbReference type="CDD" id="cd02152">
    <property type="entry name" value="OAT"/>
    <property type="match status" value="1"/>
</dbReference>
<keyword evidence="8" id="KW-0963">Cytoplasm</keyword>
<dbReference type="HOGENOM" id="CLU_027172_1_0_0"/>
<dbReference type="OrthoDB" id="9804242at2"/>
<keyword evidence="5 8" id="KW-0808">Transferase</keyword>
<dbReference type="FunFam" id="3.10.20.340:FF:000001">
    <property type="entry name" value="Arginine biosynthesis bifunctional protein ArgJ, chloroplastic"/>
    <property type="match status" value="1"/>
</dbReference>
<dbReference type="InParanoid" id="D4H3H3"/>
<dbReference type="InterPro" id="IPR002813">
    <property type="entry name" value="Arg_biosynth_ArgJ"/>
</dbReference>
<dbReference type="InterPro" id="IPR016117">
    <property type="entry name" value="ArgJ-like_dom_sf"/>
</dbReference>
<dbReference type="GO" id="GO:0006592">
    <property type="term" value="P:ornithine biosynthetic process"/>
    <property type="evidence" value="ECO:0007669"/>
    <property type="project" value="TreeGrafter"/>
</dbReference>
<dbReference type="PaxDb" id="522772-Dacet_0459"/>
<name>D4H3H3_DENA2</name>
<feature type="binding site" evidence="8">
    <location>
        <position position="399"/>
    </location>
    <ligand>
        <name>substrate</name>
    </ligand>
</feature>
<dbReference type="UniPathway" id="UPA00068">
    <property type="reaction ID" value="UER00106"/>
</dbReference>
<accession>D4H3H3</accession>